<organism evidence="3 4">
    <name type="scientific">Oceanospirillum sediminis</name>
    <dbReference type="NCBI Taxonomy" id="2760088"/>
    <lineage>
        <taxon>Bacteria</taxon>
        <taxon>Pseudomonadati</taxon>
        <taxon>Pseudomonadota</taxon>
        <taxon>Gammaproteobacteria</taxon>
        <taxon>Oceanospirillales</taxon>
        <taxon>Oceanospirillaceae</taxon>
        <taxon>Oceanospirillum</taxon>
    </lineage>
</organism>
<dbReference type="RefSeq" id="WP_182810944.1">
    <property type="nucleotide sequence ID" value="NZ_JACJFM010000044.1"/>
</dbReference>
<sequence>MSLLPYSRESVSHQPGFCEQEWAVLSGNFRLKVFEDRDRRAIRAVDLLDENNCRQLLDQLTPVLCSPNRAVTASLLAKRIAFLTTGACLYSMSVYNKGLLMSPDNSWIEYGHDDGLWTSCMPLRSIEPLIYAPGQRNDWRETLIKTLFADLLAPLWTVLHQVSGISLRILWENTAVRVYSLYERKMDNVTDEETCQQAQADFDWLLNKASPELFTASYNPLQRFRQPICQTDKGAVRFRRTCCLYYKTTEPKEYCSACSLLKPRPGKIL</sequence>
<protein>
    <submittedName>
        <fullName evidence="3">(2Fe-2S)-binding protein</fullName>
    </submittedName>
</protein>
<dbReference type="GO" id="GO:0003824">
    <property type="term" value="F:catalytic activity"/>
    <property type="evidence" value="ECO:0007669"/>
    <property type="project" value="UniProtKB-ARBA"/>
</dbReference>
<comment type="caution">
    <text evidence="3">The sequence shown here is derived from an EMBL/GenBank/DDBJ whole genome shotgun (WGS) entry which is preliminary data.</text>
</comment>
<dbReference type="Proteomes" id="UP000565262">
    <property type="component" value="Unassembled WGS sequence"/>
</dbReference>
<dbReference type="EMBL" id="JACJFM010000044">
    <property type="protein sequence ID" value="MBB1489146.1"/>
    <property type="molecule type" value="Genomic_DNA"/>
</dbReference>
<feature type="domain" description="Aerobactin siderophore biosynthesis IucA/IucC-like C-terminal" evidence="1">
    <location>
        <begin position="75"/>
        <end position="221"/>
    </location>
</feature>
<dbReference type="Pfam" id="PF06276">
    <property type="entry name" value="FhuF"/>
    <property type="match status" value="1"/>
</dbReference>
<dbReference type="GO" id="GO:0051537">
    <property type="term" value="F:2 iron, 2 sulfur cluster binding"/>
    <property type="evidence" value="ECO:0007669"/>
    <property type="project" value="InterPro"/>
</dbReference>
<gene>
    <name evidence="3" type="ORF">H4O21_21275</name>
</gene>
<reference evidence="3 4" key="1">
    <citation type="submission" date="2020-08" db="EMBL/GenBank/DDBJ databases">
        <title>Oceanospirillum sp. nov. isolated from marine sediment.</title>
        <authorList>
            <person name="Ji X."/>
        </authorList>
    </citation>
    <scope>NUCLEOTIDE SEQUENCE [LARGE SCALE GENOMIC DNA]</scope>
    <source>
        <strain evidence="3 4">D5</strain>
    </source>
</reference>
<dbReference type="AlphaFoldDB" id="A0A839IYH7"/>
<evidence type="ECO:0000259" key="1">
    <source>
        <dbReference type="Pfam" id="PF06276"/>
    </source>
</evidence>
<evidence type="ECO:0000313" key="4">
    <source>
        <dbReference type="Proteomes" id="UP000565262"/>
    </source>
</evidence>
<feature type="domain" description="Ferric siderophore reductase C-terminal" evidence="2">
    <location>
        <begin position="239"/>
        <end position="258"/>
    </location>
</feature>
<evidence type="ECO:0000259" key="2">
    <source>
        <dbReference type="Pfam" id="PF11575"/>
    </source>
</evidence>
<accession>A0A839IYH7</accession>
<name>A0A839IYH7_9GAMM</name>
<dbReference type="InterPro" id="IPR022770">
    <property type="entry name" value="IucA/IucC-like_C"/>
</dbReference>
<keyword evidence="4" id="KW-1185">Reference proteome</keyword>
<evidence type="ECO:0000313" key="3">
    <source>
        <dbReference type="EMBL" id="MBB1489146.1"/>
    </source>
</evidence>
<dbReference type="InterPro" id="IPR024726">
    <property type="entry name" value="FhuF_C"/>
</dbReference>
<proteinExistence type="predicted"/>
<dbReference type="Pfam" id="PF11575">
    <property type="entry name" value="FhuF_C"/>
    <property type="match status" value="1"/>
</dbReference>